<dbReference type="Pfam" id="PF14269">
    <property type="entry name" value="Arylsulfotran_2"/>
    <property type="match status" value="1"/>
</dbReference>
<protein>
    <submittedName>
        <fullName evidence="2">Uncharacterized protein</fullName>
    </submittedName>
</protein>
<dbReference type="PANTHER" id="PTHR35340:SF5">
    <property type="entry name" value="ASST-DOMAIN-CONTAINING PROTEIN"/>
    <property type="match status" value="1"/>
</dbReference>
<dbReference type="InterPro" id="IPR039535">
    <property type="entry name" value="ASST-like"/>
</dbReference>
<dbReference type="PANTHER" id="PTHR35340">
    <property type="entry name" value="PQQ ENZYME REPEAT PROTEIN-RELATED"/>
    <property type="match status" value="1"/>
</dbReference>
<feature type="transmembrane region" description="Helical" evidence="1">
    <location>
        <begin position="532"/>
        <end position="553"/>
    </location>
</feature>
<accession>A0A0D1YVD7</accession>
<organism evidence="2 3">
    <name type="scientific">Exophiala sideris</name>
    <dbReference type="NCBI Taxonomy" id="1016849"/>
    <lineage>
        <taxon>Eukaryota</taxon>
        <taxon>Fungi</taxon>
        <taxon>Dikarya</taxon>
        <taxon>Ascomycota</taxon>
        <taxon>Pezizomycotina</taxon>
        <taxon>Eurotiomycetes</taxon>
        <taxon>Chaetothyriomycetidae</taxon>
        <taxon>Chaetothyriales</taxon>
        <taxon>Herpotrichiellaceae</taxon>
        <taxon>Exophiala</taxon>
    </lineage>
</organism>
<evidence type="ECO:0000313" key="2">
    <source>
        <dbReference type="EMBL" id="KIV85474.1"/>
    </source>
</evidence>
<dbReference type="Proteomes" id="UP000053599">
    <property type="component" value="Unassembled WGS sequence"/>
</dbReference>
<keyword evidence="1" id="KW-0812">Transmembrane</keyword>
<sequence length="581" mass="65980">MRPFGSMKPRLIRALVVVGVVVTGALLLFFTVAYLLVPLFAWLSPTLNPTLYDLGLYGACPLQTYVSSNVTGLRTTTIQWDESCDNGYVFLTPTGDSAGAPGPTILDSQGEVVWKAEGYQVTTNLKVQRYKGQDYLTFWSGRKWGSLGAGSYYMLDSSYRVAYQVKAVGENMFGDLHEFKITNDDTALLTVYHTVDADLSSLGKASSGWLTENTFQEIDISTGELLFEWRASEHVDLTEGYMWNPFGGYLRSMPFDYYHLNSVDKDSRGNYLISARHTHTINCVSPTGDILWVLGGKHNQFTDLSGGAALDFSWQHDARWWSEEEGILTLFDNQEGGVLNREGPYSKGMMLKLDFDNRTVELLHSYVSLQETRAPSQGSVQFLPETNHMFVGWGHSPAYSEYSVNGTLLCEQHFAATWLHVWNRAVSYRAFKSATWVGHPKEPPAVKIDDQTLYVSWNGATEVVAWELQGAMTEADDYEFSELDVIDKEGFEESFELTDLWEYSRFRVVALDRTGQILGQSEVVSYHYESGWWRFIFAILAWGLVFTICWHGYKRLWRWKHTGAGGIKWKSYELQTRRIPK</sequence>
<dbReference type="SUPFAM" id="SSF50998">
    <property type="entry name" value="Quinoprotein alcohol dehydrogenase-like"/>
    <property type="match status" value="1"/>
</dbReference>
<dbReference type="AlphaFoldDB" id="A0A0D1YVD7"/>
<gene>
    <name evidence="2" type="ORF">PV11_01166</name>
</gene>
<dbReference type="InterPro" id="IPR053143">
    <property type="entry name" value="Arylsulfate_ST"/>
</dbReference>
<keyword evidence="1" id="KW-0472">Membrane</keyword>
<evidence type="ECO:0000313" key="3">
    <source>
        <dbReference type="Proteomes" id="UP000053599"/>
    </source>
</evidence>
<proteinExistence type="predicted"/>
<dbReference type="EMBL" id="KN846951">
    <property type="protein sequence ID" value="KIV85474.1"/>
    <property type="molecule type" value="Genomic_DNA"/>
</dbReference>
<feature type="transmembrane region" description="Helical" evidence="1">
    <location>
        <begin position="12"/>
        <end position="43"/>
    </location>
</feature>
<dbReference type="InterPro" id="IPR011047">
    <property type="entry name" value="Quinoprotein_ADH-like_sf"/>
</dbReference>
<keyword evidence="1" id="KW-1133">Transmembrane helix</keyword>
<evidence type="ECO:0000256" key="1">
    <source>
        <dbReference type="SAM" id="Phobius"/>
    </source>
</evidence>
<dbReference type="OrthoDB" id="5427350at2759"/>
<name>A0A0D1YVD7_9EURO</name>
<reference evidence="2 3" key="1">
    <citation type="submission" date="2015-01" db="EMBL/GenBank/DDBJ databases">
        <title>The Genome Sequence of Exophiala sideris CBS121828.</title>
        <authorList>
            <consortium name="The Broad Institute Genomics Platform"/>
            <person name="Cuomo C."/>
            <person name="de Hoog S."/>
            <person name="Gorbushina A."/>
            <person name="Stielow B."/>
            <person name="Teixiera M."/>
            <person name="Abouelleil A."/>
            <person name="Chapman S.B."/>
            <person name="Priest M."/>
            <person name="Young S.K."/>
            <person name="Wortman J."/>
            <person name="Nusbaum C."/>
            <person name="Birren B."/>
        </authorList>
    </citation>
    <scope>NUCLEOTIDE SEQUENCE [LARGE SCALE GENOMIC DNA]</scope>
    <source>
        <strain evidence="2 3">CBS 121828</strain>
    </source>
</reference>
<dbReference type="HOGENOM" id="CLU_018249_0_1_1"/>